<dbReference type="AlphaFoldDB" id="A0AAD2VP54"/>
<comment type="caution">
    <text evidence="1">The sequence shown here is derived from an EMBL/GenBank/DDBJ whole genome shotgun (WGS) entry which is preliminary data.</text>
</comment>
<accession>A0AAD2VP54</accession>
<sequence>MKTINELKKEALKFRELLNNCDKSNTKLVIDCFPIMSCKLSSMLLAYHFLKKWPNLELKGVSAATGKEEEISHYWLEIDDIVIDITGDQYNMIDDCELNKKIIKNRPFPSVHVEHITQSYLYNLFKIKEKVTFTTGFPTVKNSFIERMEIGYNQLLNSKAT</sequence>
<name>A0AAD2VP54_PRORE</name>
<gene>
    <name evidence="2" type="ORF">M0K77_001591</name>
    <name evidence="1" type="ORF">M0K77_RS07955</name>
</gene>
<evidence type="ECO:0000313" key="1">
    <source>
        <dbReference type="EMBL" id="ELR5217105.1"/>
    </source>
</evidence>
<dbReference type="EMBL" id="ABEXCJ040000002">
    <property type="protein sequence ID" value="ELR5217105.1"/>
    <property type="molecule type" value="Genomic_DNA"/>
</dbReference>
<proteinExistence type="predicted"/>
<evidence type="ECO:0000313" key="2">
    <source>
        <dbReference type="EMBL" id="EMR4589292.1"/>
    </source>
</evidence>
<reference evidence="1" key="1">
    <citation type="submission" date="2023-10" db="EMBL/GenBank/DDBJ databases">
        <authorList>
            <consortium name="Clinical and Environmental Microbiology Branch: Whole genome sequencing antimicrobial resistance pathogens in the healthcare setting"/>
        </authorList>
    </citation>
    <scope>NUCLEOTIDE SEQUENCE</scope>
    <source>
        <strain evidence="1">2020QW-00022</strain>
    </source>
</reference>
<protein>
    <submittedName>
        <fullName evidence="1">Uncharacterized protein</fullName>
    </submittedName>
</protein>
<organism evidence="1">
    <name type="scientific">Providencia rettgeri</name>
    <dbReference type="NCBI Taxonomy" id="587"/>
    <lineage>
        <taxon>Bacteria</taxon>
        <taxon>Pseudomonadati</taxon>
        <taxon>Pseudomonadota</taxon>
        <taxon>Gammaproteobacteria</taxon>
        <taxon>Enterobacterales</taxon>
        <taxon>Morganellaceae</taxon>
        <taxon>Providencia</taxon>
    </lineage>
</organism>
<dbReference type="EMBL" id="ABEXCJ050000002">
    <property type="protein sequence ID" value="EMR4589292.1"/>
    <property type="molecule type" value="Genomic_DNA"/>
</dbReference>